<keyword evidence="2 6" id="KW-0699">rRNA-binding</keyword>
<dbReference type="Pfam" id="PF00276">
    <property type="entry name" value="Ribosomal_L23"/>
    <property type="match status" value="1"/>
</dbReference>
<reference evidence="8 9" key="1">
    <citation type="submission" date="2020-07" db="EMBL/GenBank/DDBJ databases">
        <authorList>
            <person name="Feng X."/>
        </authorList>
    </citation>
    <scope>NUCLEOTIDE SEQUENCE [LARGE SCALE GENOMIC DNA]</scope>
    <source>
        <strain evidence="8 9">JCM23202</strain>
    </source>
</reference>
<dbReference type="InterPro" id="IPR012678">
    <property type="entry name" value="Ribosomal_uL23/eL15/eS24_sf"/>
</dbReference>
<evidence type="ECO:0000313" key="8">
    <source>
        <dbReference type="EMBL" id="MBC2606405.1"/>
    </source>
</evidence>
<keyword evidence="9" id="KW-1185">Reference proteome</keyword>
<dbReference type="SUPFAM" id="SSF54189">
    <property type="entry name" value="Ribosomal proteins S24e, L23 and L15e"/>
    <property type="match status" value="1"/>
</dbReference>
<dbReference type="PROSITE" id="PS00050">
    <property type="entry name" value="RIBOSOMAL_L23"/>
    <property type="match status" value="1"/>
</dbReference>
<evidence type="ECO:0000313" key="9">
    <source>
        <dbReference type="Proteomes" id="UP000526501"/>
    </source>
</evidence>
<dbReference type="NCBIfam" id="NF004363">
    <property type="entry name" value="PRK05738.2-4"/>
    <property type="match status" value="1"/>
</dbReference>
<dbReference type="AlphaFoldDB" id="A0A7X1B8N9"/>
<comment type="similarity">
    <text evidence="1 6 7">Belongs to the universal ribosomal protein uL23 family.</text>
</comment>
<protein>
    <recommendedName>
        <fullName evidence="6">Large ribosomal subunit protein uL23</fullName>
    </recommendedName>
</protein>
<organism evidence="8 9">
    <name type="scientific">Pelagicoccus albus</name>
    <dbReference type="NCBI Taxonomy" id="415222"/>
    <lineage>
        <taxon>Bacteria</taxon>
        <taxon>Pseudomonadati</taxon>
        <taxon>Verrucomicrobiota</taxon>
        <taxon>Opitutia</taxon>
        <taxon>Puniceicoccales</taxon>
        <taxon>Pelagicoccaceae</taxon>
        <taxon>Pelagicoccus</taxon>
    </lineage>
</organism>
<comment type="caution">
    <text evidence="8">The sequence shown here is derived from an EMBL/GenBank/DDBJ whole genome shotgun (WGS) entry which is preliminary data.</text>
</comment>
<comment type="function">
    <text evidence="6">One of the early assembly proteins it binds 23S rRNA. One of the proteins that surrounds the polypeptide exit tunnel on the outside of the ribosome. Forms the main docking site for trigger factor binding to the ribosome.</text>
</comment>
<evidence type="ECO:0000256" key="4">
    <source>
        <dbReference type="ARBA" id="ARBA00022980"/>
    </source>
</evidence>
<evidence type="ECO:0000256" key="6">
    <source>
        <dbReference type="HAMAP-Rule" id="MF_01369"/>
    </source>
</evidence>
<evidence type="ECO:0000256" key="1">
    <source>
        <dbReference type="ARBA" id="ARBA00006700"/>
    </source>
</evidence>
<dbReference type="RefSeq" id="WP_185660284.1">
    <property type="nucleotide sequence ID" value="NZ_CAWPOO010000012.1"/>
</dbReference>
<sequence>MIQPDKIIKSVHLTEKSNIQSSEIGQYTFQVFKTATKDTIKAAVEKAFDVTVKRVNVINQIGKPSRNRKTGKTSSGSGLKKAIVTLKQGDVIDFTA</sequence>
<dbReference type="GO" id="GO:1990904">
    <property type="term" value="C:ribonucleoprotein complex"/>
    <property type="evidence" value="ECO:0007669"/>
    <property type="project" value="UniProtKB-KW"/>
</dbReference>
<dbReference type="GO" id="GO:0019843">
    <property type="term" value="F:rRNA binding"/>
    <property type="evidence" value="ECO:0007669"/>
    <property type="project" value="UniProtKB-UniRule"/>
</dbReference>
<dbReference type="EMBL" id="JACHVC010000012">
    <property type="protein sequence ID" value="MBC2606405.1"/>
    <property type="molecule type" value="Genomic_DNA"/>
</dbReference>
<dbReference type="GO" id="GO:0005840">
    <property type="term" value="C:ribosome"/>
    <property type="evidence" value="ECO:0007669"/>
    <property type="project" value="UniProtKB-KW"/>
</dbReference>
<dbReference type="InterPro" id="IPR012677">
    <property type="entry name" value="Nucleotide-bd_a/b_plait_sf"/>
</dbReference>
<evidence type="ECO:0000256" key="2">
    <source>
        <dbReference type="ARBA" id="ARBA00022730"/>
    </source>
</evidence>
<gene>
    <name evidence="6 8" type="primary">rplW</name>
    <name evidence="8" type="ORF">H5P27_10140</name>
</gene>
<evidence type="ECO:0000256" key="5">
    <source>
        <dbReference type="ARBA" id="ARBA00023274"/>
    </source>
</evidence>
<dbReference type="InterPro" id="IPR013025">
    <property type="entry name" value="Ribosomal_uL23-like"/>
</dbReference>
<keyword evidence="5 6" id="KW-0687">Ribonucleoprotein</keyword>
<proteinExistence type="inferred from homology"/>
<evidence type="ECO:0000256" key="7">
    <source>
        <dbReference type="RuleBase" id="RU003934"/>
    </source>
</evidence>
<dbReference type="PANTHER" id="PTHR11620">
    <property type="entry name" value="60S RIBOSOMAL PROTEIN L23A"/>
    <property type="match status" value="1"/>
</dbReference>
<evidence type="ECO:0000256" key="3">
    <source>
        <dbReference type="ARBA" id="ARBA00022884"/>
    </source>
</evidence>
<accession>A0A7X1B8N9</accession>
<dbReference type="HAMAP" id="MF_01369_B">
    <property type="entry name" value="Ribosomal_uL23_B"/>
    <property type="match status" value="1"/>
</dbReference>
<dbReference type="GO" id="GO:0006412">
    <property type="term" value="P:translation"/>
    <property type="evidence" value="ECO:0007669"/>
    <property type="project" value="UniProtKB-UniRule"/>
</dbReference>
<dbReference type="Gene3D" id="3.30.70.330">
    <property type="match status" value="1"/>
</dbReference>
<dbReference type="Proteomes" id="UP000526501">
    <property type="component" value="Unassembled WGS sequence"/>
</dbReference>
<dbReference type="InterPro" id="IPR001014">
    <property type="entry name" value="Ribosomal_uL23_CS"/>
</dbReference>
<keyword evidence="3 6" id="KW-0694">RNA-binding</keyword>
<keyword evidence="4 6" id="KW-0689">Ribosomal protein</keyword>
<dbReference type="GO" id="GO:0003735">
    <property type="term" value="F:structural constituent of ribosome"/>
    <property type="evidence" value="ECO:0007669"/>
    <property type="project" value="InterPro"/>
</dbReference>
<comment type="subunit">
    <text evidence="6">Part of the 50S ribosomal subunit. Contacts protein L29, and trigger factor when it is bound to the ribosome.</text>
</comment>
<name>A0A7X1B8N9_9BACT</name>